<reference evidence="1 2" key="1">
    <citation type="journal article" date="2018" name="Mol. Plant">
        <title>The genome of Artemisia annua provides insight into the evolution of Asteraceae family and artemisinin biosynthesis.</title>
        <authorList>
            <person name="Shen Q."/>
            <person name="Zhang L."/>
            <person name="Liao Z."/>
            <person name="Wang S."/>
            <person name="Yan T."/>
            <person name="Shi P."/>
            <person name="Liu M."/>
            <person name="Fu X."/>
            <person name="Pan Q."/>
            <person name="Wang Y."/>
            <person name="Lv Z."/>
            <person name="Lu X."/>
            <person name="Zhang F."/>
            <person name="Jiang W."/>
            <person name="Ma Y."/>
            <person name="Chen M."/>
            <person name="Hao X."/>
            <person name="Li L."/>
            <person name="Tang Y."/>
            <person name="Lv G."/>
            <person name="Zhou Y."/>
            <person name="Sun X."/>
            <person name="Brodelius P.E."/>
            <person name="Rose J.K.C."/>
            <person name="Tang K."/>
        </authorList>
    </citation>
    <scope>NUCLEOTIDE SEQUENCE [LARGE SCALE GENOMIC DNA]</scope>
    <source>
        <strain evidence="2">cv. Huhao1</strain>
        <tissue evidence="1">Leaf</tissue>
    </source>
</reference>
<organism evidence="1 2">
    <name type="scientific">Artemisia annua</name>
    <name type="common">Sweet wormwood</name>
    <dbReference type="NCBI Taxonomy" id="35608"/>
    <lineage>
        <taxon>Eukaryota</taxon>
        <taxon>Viridiplantae</taxon>
        <taxon>Streptophyta</taxon>
        <taxon>Embryophyta</taxon>
        <taxon>Tracheophyta</taxon>
        <taxon>Spermatophyta</taxon>
        <taxon>Magnoliopsida</taxon>
        <taxon>eudicotyledons</taxon>
        <taxon>Gunneridae</taxon>
        <taxon>Pentapetalae</taxon>
        <taxon>asterids</taxon>
        <taxon>campanulids</taxon>
        <taxon>Asterales</taxon>
        <taxon>Asteraceae</taxon>
        <taxon>Asteroideae</taxon>
        <taxon>Anthemideae</taxon>
        <taxon>Artemisiinae</taxon>
        <taxon>Artemisia</taxon>
    </lineage>
</organism>
<evidence type="ECO:0000313" key="2">
    <source>
        <dbReference type="Proteomes" id="UP000245207"/>
    </source>
</evidence>
<proteinExistence type="predicted"/>
<keyword evidence="2" id="KW-1185">Reference proteome</keyword>
<name>A0A2U1LG93_ARTAN</name>
<dbReference type="PANTHER" id="PTHR36747:SF1">
    <property type="entry name" value="HYDROXYPROLINE-RICH GLYCOPROTEIN FAMILY PROTEIN"/>
    <property type="match status" value="1"/>
</dbReference>
<protein>
    <submittedName>
        <fullName evidence="1">Uncharacterized protein</fullName>
    </submittedName>
</protein>
<accession>A0A2U1LG93</accession>
<gene>
    <name evidence="1" type="ORF">CTI12_AA494620</name>
</gene>
<sequence>MDQTSPRKSPASNTSVPSPLIVPKAFKYPEMYASPTDSIISPVSKDILARTKSKKSSISLRNSSSTVKEHHKGWENDSQLHYAISFEIVVSQSPTLRPYRIFQAELPRTLIDLDVRGGS</sequence>
<dbReference type="Proteomes" id="UP000245207">
    <property type="component" value="Unassembled WGS sequence"/>
</dbReference>
<evidence type="ECO:0000313" key="1">
    <source>
        <dbReference type="EMBL" id="PWA48035.1"/>
    </source>
</evidence>
<comment type="caution">
    <text evidence="1">The sequence shown here is derived from an EMBL/GenBank/DDBJ whole genome shotgun (WGS) entry which is preliminary data.</text>
</comment>
<dbReference type="EMBL" id="PKPP01009536">
    <property type="protein sequence ID" value="PWA48035.1"/>
    <property type="molecule type" value="Genomic_DNA"/>
</dbReference>
<dbReference type="AlphaFoldDB" id="A0A2U1LG93"/>
<dbReference type="PANTHER" id="PTHR36747">
    <property type="entry name" value="HYDROXYPROLINE-RICH GLYCOPROTEIN FAMILY PROTEIN"/>
    <property type="match status" value="1"/>
</dbReference>
<dbReference type="OrthoDB" id="1903715at2759"/>